<keyword evidence="1" id="KW-0732">Signal</keyword>
<dbReference type="InterPro" id="IPR011044">
    <property type="entry name" value="Quino_amine_DH_bsu"/>
</dbReference>
<dbReference type="AlphaFoldDB" id="A0A4Q7DKC4"/>
<reference evidence="2 3" key="1">
    <citation type="submission" date="2018-10" db="EMBL/GenBank/DDBJ databases">
        <title>An updated phylogeny of the Alphaproteobacteria reveals that the parasitic Rickettsiales and Holosporales have independent origins.</title>
        <authorList>
            <person name="Munoz-Gomez S.A."/>
            <person name="Hess S."/>
            <person name="Burger G."/>
            <person name="Lang B.F."/>
            <person name="Susko E."/>
            <person name="Slamovits C.H."/>
            <person name="Roger A.J."/>
        </authorList>
    </citation>
    <scope>NUCLEOTIDE SEQUENCE [LARGE SCALE GENOMIC DNA]</scope>
    <source>
        <strain evidence="2">HOLO01</strain>
    </source>
</reference>
<organism evidence="2 3">
    <name type="scientific">Candidatus Finniella inopinata</name>
    <dbReference type="NCBI Taxonomy" id="1696036"/>
    <lineage>
        <taxon>Bacteria</taxon>
        <taxon>Pseudomonadati</taxon>
        <taxon>Pseudomonadota</taxon>
        <taxon>Alphaproteobacteria</taxon>
        <taxon>Holosporales</taxon>
        <taxon>Candidatus Paracaedibacteraceae</taxon>
        <taxon>Candidatus Finniella</taxon>
    </lineage>
</organism>
<protein>
    <recommendedName>
        <fullName evidence="4">BPP domain-containing protein</fullName>
    </recommendedName>
</protein>
<gene>
    <name evidence="2" type="ORF">EQU50_00975</name>
</gene>
<evidence type="ECO:0000313" key="2">
    <source>
        <dbReference type="EMBL" id="RZI46828.1"/>
    </source>
</evidence>
<feature type="chain" id="PRO_5020755856" description="BPP domain-containing protein" evidence="1">
    <location>
        <begin position="16"/>
        <end position="322"/>
    </location>
</feature>
<dbReference type="PANTHER" id="PTHR46388:SF2">
    <property type="entry name" value="NHL REPEAT-CONTAINING PROTEIN 2"/>
    <property type="match status" value="1"/>
</dbReference>
<dbReference type="SUPFAM" id="SSF50969">
    <property type="entry name" value="YVTN repeat-like/Quinoprotein amine dehydrogenase"/>
    <property type="match status" value="1"/>
</dbReference>
<dbReference type="PANTHER" id="PTHR46388">
    <property type="entry name" value="NHL REPEAT-CONTAINING PROTEIN 2"/>
    <property type="match status" value="1"/>
</dbReference>
<evidence type="ECO:0000256" key="1">
    <source>
        <dbReference type="SAM" id="SignalP"/>
    </source>
</evidence>
<sequence length="322" mass="33859">MIFLLLFFAAIQPLAASSSMGSPDVLVEQIALNPPTVCSEYLAIGSQAGSSLYYVSQVKSDGQKTSIKISRILNPTTTPLGLGETGKLGAPDKNSIFSGLGISADGSTLYAGWKTRSSISINGYSLVDGAPLLPFKVKPTDSTDSLVSLNCDQGKLYVVTSHGIQAFDTSKMNQMLWQISGLPDITSAVLGGGNLYLAHKNTDAGYISYVNNLAQYTTTHAPEIASVSIIVGSKNPGFVDGNGADARFTNIQGLAYYGRYLYVADTNNDSIRRVDVVDTNKPVVTIAGGLPTTGATTEIKSGTGTQAVFDTPMTCHGDCTEN</sequence>
<feature type="signal peptide" evidence="1">
    <location>
        <begin position="1"/>
        <end position="15"/>
    </location>
</feature>
<dbReference type="EMBL" id="SCFB01000002">
    <property type="protein sequence ID" value="RZI46828.1"/>
    <property type="molecule type" value="Genomic_DNA"/>
</dbReference>
<keyword evidence="3" id="KW-1185">Reference proteome</keyword>
<name>A0A4Q7DKC4_9PROT</name>
<comment type="caution">
    <text evidence="2">The sequence shown here is derived from an EMBL/GenBank/DDBJ whole genome shotgun (WGS) entry which is preliminary data.</text>
</comment>
<dbReference type="Proteomes" id="UP000293550">
    <property type="component" value="Unassembled WGS sequence"/>
</dbReference>
<proteinExistence type="predicted"/>
<dbReference type="RefSeq" id="WP_130153301.1">
    <property type="nucleotide sequence ID" value="NZ_SCFB01000002.1"/>
</dbReference>
<evidence type="ECO:0000313" key="3">
    <source>
        <dbReference type="Proteomes" id="UP000293550"/>
    </source>
</evidence>
<accession>A0A4Q7DKC4</accession>
<dbReference type="Gene3D" id="2.120.10.30">
    <property type="entry name" value="TolB, C-terminal domain"/>
    <property type="match status" value="1"/>
</dbReference>
<evidence type="ECO:0008006" key="4">
    <source>
        <dbReference type="Google" id="ProtNLM"/>
    </source>
</evidence>
<dbReference type="OrthoDB" id="9774579at2"/>
<dbReference type="InterPro" id="IPR011042">
    <property type="entry name" value="6-blade_b-propeller_TolB-like"/>
</dbReference>